<protein>
    <submittedName>
        <fullName evidence="1">Uncharacterized protein</fullName>
    </submittedName>
</protein>
<organism evidence="1">
    <name type="scientific">viral metagenome</name>
    <dbReference type="NCBI Taxonomy" id="1070528"/>
    <lineage>
        <taxon>unclassified sequences</taxon>
        <taxon>metagenomes</taxon>
        <taxon>organismal metagenomes</taxon>
    </lineage>
</organism>
<proteinExistence type="predicted"/>
<dbReference type="EMBL" id="MN739509">
    <property type="protein sequence ID" value="QHT09255.1"/>
    <property type="molecule type" value="Genomic_DNA"/>
</dbReference>
<dbReference type="AlphaFoldDB" id="A0A6C0D0M4"/>
<evidence type="ECO:0000313" key="1">
    <source>
        <dbReference type="EMBL" id="QHT09255.1"/>
    </source>
</evidence>
<sequence length="123" mass="14747">MFFYIKDILFVMGVTDNFDEFVALYHHRKTDIDMYLALTYILNSENICNKKALDEYCENVGRKMLYNRVKNISHTHWNKIKNSEREDILLRLIEKDTDILSYSKPNKVYMPWNDVTTLIGQKE</sequence>
<name>A0A6C0D0M4_9ZZZZ</name>
<reference evidence="1" key="1">
    <citation type="journal article" date="2020" name="Nature">
        <title>Giant virus diversity and host interactions through global metagenomics.</title>
        <authorList>
            <person name="Schulz F."/>
            <person name="Roux S."/>
            <person name="Paez-Espino D."/>
            <person name="Jungbluth S."/>
            <person name="Walsh D.A."/>
            <person name="Denef V.J."/>
            <person name="McMahon K.D."/>
            <person name="Konstantinidis K.T."/>
            <person name="Eloe-Fadrosh E.A."/>
            <person name="Kyrpides N.C."/>
            <person name="Woyke T."/>
        </authorList>
    </citation>
    <scope>NUCLEOTIDE SEQUENCE</scope>
    <source>
        <strain evidence="1">GVMAG-M-3300023110-24</strain>
    </source>
</reference>
<accession>A0A6C0D0M4</accession>